<dbReference type="EMBL" id="LT934425">
    <property type="protein sequence ID" value="SOH05690.1"/>
    <property type="molecule type" value="Genomic_DNA"/>
</dbReference>
<dbReference type="GO" id="GO:0016746">
    <property type="term" value="F:acyltransferase activity"/>
    <property type="evidence" value="ECO:0007669"/>
    <property type="project" value="UniProtKB-KW"/>
</dbReference>
<reference evidence="7" key="1">
    <citation type="journal article" date="2006" name="Nature">
        <title>Deciphering the evolution and metabolism of an anammox bacterium from a community genome.</title>
        <authorList>
            <person name="Strous M."/>
            <person name="Pelletier E."/>
            <person name="Mangenot S."/>
            <person name="Rattei T."/>
            <person name="Lehner A."/>
            <person name="Taylor M.W."/>
            <person name="Horn M."/>
            <person name="Daims H."/>
            <person name="Bartol-Mavel D."/>
            <person name="Wincker P."/>
            <person name="Barbe V."/>
            <person name="Fonknechten N."/>
            <person name="Vallenet D."/>
            <person name="Segurens B."/>
            <person name="Schenowitz-Truong C."/>
            <person name="Medigue C."/>
            <person name="Collingro A."/>
            <person name="Snel B."/>
            <person name="Dutilh B.E."/>
            <person name="OpDenCamp H.J.M."/>
            <person name="vanDerDrift C."/>
            <person name="Cirpus I."/>
            <person name="vanDePas-Schoonen K.T."/>
            <person name="Harhangi H.R."/>
            <person name="vanNiftrik L."/>
            <person name="Schmid M."/>
            <person name="Keltjens J."/>
            <person name="vanDeVossenberg J."/>
            <person name="Kartal B."/>
            <person name="Meier H."/>
            <person name="Frishman D."/>
            <person name="Huynen M.A."/>
            <person name="Mewes H."/>
            <person name="Weissenbach J."/>
            <person name="Jetten M.S.M."/>
            <person name="Wagner M."/>
            <person name="LePaslier D."/>
        </authorList>
    </citation>
    <scope>NUCLEOTIDE SEQUENCE</scope>
</reference>
<dbReference type="Pfam" id="PF03279">
    <property type="entry name" value="Lip_A_acyltrans"/>
    <property type="match status" value="1"/>
</dbReference>
<evidence type="ECO:0000313" key="10">
    <source>
        <dbReference type="Proteomes" id="UP000221734"/>
    </source>
</evidence>
<keyword evidence="3" id="KW-0997">Cell inner membrane</keyword>
<dbReference type="Proteomes" id="UP000221734">
    <property type="component" value="Chromosome Kuenenia_stuttgartiensis_MBR1"/>
</dbReference>
<protein>
    <submittedName>
        <fullName evidence="7 8">Lipid A biosynthesis lauroyl acyltransferase</fullName>
        <ecNumber evidence="7 8">2.3.1.-</ecNumber>
    </submittedName>
</protein>
<comment type="subcellular location">
    <subcellularLocation>
        <location evidence="1">Cell inner membrane</location>
    </subcellularLocation>
</comment>
<dbReference type="InterPro" id="IPR004960">
    <property type="entry name" value="LipA_acyltrans"/>
</dbReference>
<dbReference type="Proteomes" id="UP000501926">
    <property type="component" value="Chromosome"/>
</dbReference>
<evidence type="ECO:0000256" key="5">
    <source>
        <dbReference type="ARBA" id="ARBA00023136"/>
    </source>
</evidence>
<evidence type="ECO:0000256" key="4">
    <source>
        <dbReference type="ARBA" id="ARBA00022679"/>
    </source>
</evidence>
<reference evidence="8 11" key="5">
    <citation type="submission" date="2020-02" db="EMBL/GenBank/DDBJ databases">
        <title>Newly sequenced genome of strain CSTR1 showed variability in Candidatus Kuenenia stuttgartiensis genomes.</title>
        <authorList>
            <person name="Ding C."/>
            <person name="Adrian L."/>
        </authorList>
    </citation>
    <scope>NUCLEOTIDE SEQUENCE [LARGE SCALE GENOMIC DNA]</scope>
    <source>
        <strain evidence="8 11">CSTR1</strain>
    </source>
</reference>
<keyword evidence="10" id="KW-1185">Reference proteome</keyword>
<evidence type="ECO:0000313" key="11">
    <source>
        <dbReference type="Proteomes" id="UP000501926"/>
    </source>
</evidence>
<gene>
    <name evidence="7" type="primary">htrB</name>
    <name evidence="9" type="synonym">htrB_2</name>
    <name evidence="8" type="ORF">KsCSTR_38920</name>
    <name evidence="9" type="ORF">KSMBR1_3213</name>
    <name evidence="7" type="ORF">kustb0205</name>
</gene>
<keyword evidence="4 7" id="KW-0808">Transferase</keyword>
<evidence type="ECO:0000256" key="2">
    <source>
        <dbReference type="ARBA" id="ARBA00022475"/>
    </source>
</evidence>
<dbReference type="GO" id="GO:0005886">
    <property type="term" value="C:plasma membrane"/>
    <property type="evidence" value="ECO:0007669"/>
    <property type="project" value="UniProtKB-SubCell"/>
</dbReference>
<dbReference type="AlphaFoldDB" id="Q1PUP4"/>
<name>Q1PUP4_KUEST</name>
<organism evidence="7">
    <name type="scientific">Kuenenia stuttgartiensis</name>
    <dbReference type="NCBI Taxonomy" id="174633"/>
    <lineage>
        <taxon>Bacteria</taxon>
        <taxon>Pseudomonadati</taxon>
        <taxon>Planctomycetota</taxon>
        <taxon>Candidatus Brocadiia</taxon>
        <taxon>Candidatus Brocadiales</taxon>
        <taxon>Candidatus Brocadiaceae</taxon>
        <taxon>Candidatus Kuenenia</taxon>
    </lineage>
</organism>
<dbReference type="RefSeq" id="WP_099326228.1">
    <property type="nucleotide sequence ID" value="NZ_CP049055.1"/>
</dbReference>
<dbReference type="PANTHER" id="PTHR30606">
    <property type="entry name" value="LIPID A BIOSYNTHESIS LAUROYL ACYLTRANSFERASE"/>
    <property type="match status" value="1"/>
</dbReference>
<evidence type="ECO:0000256" key="1">
    <source>
        <dbReference type="ARBA" id="ARBA00004533"/>
    </source>
</evidence>
<evidence type="ECO:0000256" key="3">
    <source>
        <dbReference type="ARBA" id="ARBA00022519"/>
    </source>
</evidence>
<evidence type="ECO:0000313" key="8">
    <source>
        <dbReference type="EMBL" id="QII13271.1"/>
    </source>
</evidence>
<evidence type="ECO:0000313" key="9">
    <source>
        <dbReference type="EMBL" id="SOH05690.1"/>
    </source>
</evidence>
<dbReference type="OrthoDB" id="9801955at2"/>
<dbReference type="PANTHER" id="PTHR30606:SF10">
    <property type="entry name" value="PHOSPHATIDYLINOSITOL MANNOSIDE ACYLTRANSFERASE"/>
    <property type="match status" value="1"/>
</dbReference>
<keyword evidence="2" id="KW-1003">Cell membrane</keyword>
<evidence type="ECO:0000256" key="6">
    <source>
        <dbReference type="ARBA" id="ARBA00023315"/>
    </source>
</evidence>
<proteinExistence type="predicted"/>
<sequence length="315" mass="35801">MKGTIHFSEAAKVFFLYTLRYTIPYLPLKLKHSLANCLAALTSHGEKAVVMKGELELLFGKGTFTSPEMKEIILETLRNFRKDLFEIWSFPRLNKKKAEELCTITGMEHLENALKKGKGVIIALCHFGSYKMILPCLGYKGYKITQVAANPIDLTGKDKSMVKNKTMQIEYQCEKSLPANFFYIGSTPRQIYRVLQNNEILVMSLDGILDPNRISVPFLGRKIRLSPSLIKIAERTKSPILPVFTVRGKNGKHRIIIGNEIIPDDGNDKGTPEKLVVLKFGSLMEQFVKEHPSHYLWYLYKNKTEPPHIGSIIVD</sequence>
<dbReference type="GO" id="GO:0009247">
    <property type="term" value="P:glycolipid biosynthetic process"/>
    <property type="evidence" value="ECO:0007669"/>
    <property type="project" value="UniProtKB-ARBA"/>
</dbReference>
<keyword evidence="6 7" id="KW-0012">Acyltransferase</keyword>
<evidence type="ECO:0000313" key="7">
    <source>
        <dbReference type="EMBL" id="CAJ70950.1"/>
    </source>
</evidence>
<dbReference type="KEGG" id="kst:KSMBR1_3213"/>
<dbReference type="EC" id="2.3.1.-" evidence="7 8"/>
<reference evidence="9" key="4">
    <citation type="submission" date="2017-10" db="EMBL/GenBank/DDBJ databases">
        <authorList>
            <person name="Banno H."/>
            <person name="Chua N.-H."/>
        </authorList>
    </citation>
    <scope>NUCLEOTIDE SEQUENCE [LARGE SCALE GENOMIC DNA]</scope>
    <source>
        <strain evidence="9">Kuenenia_mbr1_ru-nijmegen</strain>
    </source>
</reference>
<dbReference type="EMBL" id="CP049055">
    <property type="protein sequence ID" value="QII13271.1"/>
    <property type="molecule type" value="Genomic_DNA"/>
</dbReference>
<reference evidence="7" key="2">
    <citation type="submission" date="2006-01" db="EMBL/GenBank/DDBJ databases">
        <authorList>
            <person name="Genoscope"/>
        </authorList>
    </citation>
    <scope>NUCLEOTIDE SEQUENCE</scope>
</reference>
<keyword evidence="5" id="KW-0472">Membrane</keyword>
<reference evidence="10" key="3">
    <citation type="submission" date="2017-10" db="EMBL/GenBank/DDBJ databases">
        <authorList>
            <person name="Frank J."/>
        </authorList>
    </citation>
    <scope>NUCLEOTIDE SEQUENCE [LARGE SCALE GENOMIC DNA]</scope>
</reference>
<dbReference type="EMBL" id="CT573074">
    <property type="protein sequence ID" value="CAJ70950.1"/>
    <property type="molecule type" value="Genomic_DNA"/>
</dbReference>
<dbReference type="CDD" id="cd07984">
    <property type="entry name" value="LPLAT_LABLAT-like"/>
    <property type="match status" value="1"/>
</dbReference>
<accession>Q1PUP4</accession>